<evidence type="ECO:0000313" key="1">
    <source>
        <dbReference type="EMBL" id="OGX87597.1"/>
    </source>
</evidence>
<dbReference type="Proteomes" id="UP000177791">
    <property type="component" value="Unassembled WGS sequence"/>
</dbReference>
<name>A0A1G1T9Q8_9BACT</name>
<dbReference type="EMBL" id="MDZC01000035">
    <property type="protein sequence ID" value="OGX87597.1"/>
    <property type="molecule type" value="Genomic_DNA"/>
</dbReference>
<proteinExistence type="predicted"/>
<keyword evidence="2" id="KW-1185">Reference proteome</keyword>
<accession>A0A1G1T9Q8</accession>
<gene>
    <name evidence="1" type="ORF">BEN48_17905</name>
</gene>
<protein>
    <submittedName>
        <fullName evidence="1">Uncharacterized protein</fullName>
    </submittedName>
</protein>
<evidence type="ECO:0000313" key="2">
    <source>
        <dbReference type="Proteomes" id="UP000177791"/>
    </source>
</evidence>
<reference evidence="1 2" key="1">
    <citation type="submission" date="2016-08" db="EMBL/GenBank/DDBJ databases">
        <title>Hymenobacter coccineus sp. nov., Hymenobacter lapidarius sp. nov. and Hymenobacter glacialis sp. nov., isolated from Antarctic soil.</title>
        <authorList>
            <person name="Sedlacek I."/>
            <person name="Kralova S."/>
            <person name="Kyrova K."/>
            <person name="Maslanova I."/>
            <person name="Stankova E."/>
            <person name="Vrbovska V."/>
            <person name="Nemec M."/>
            <person name="Bartak M."/>
            <person name="Svec P."/>
            <person name="Busse H.-J."/>
            <person name="Pantucek R."/>
        </authorList>
    </citation>
    <scope>NUCLEOTIDE SEQUENCE [LARGE SCALE GENOMIC DNA]</scope>
    <source>
        <strain evidence="1 2">CCM 8648</strain>
    </source>
</reference>
<dbReference type="AlphaFoldDB" id="A0A1G1T9Q8"/>
<comment type="caution">
    <text evidence="1">The sequence shown here is derived from an EMBL/GenBank/DDBJ whole genome shotgun (WGS) entry which is preliminary data.</text>
</comment>
<sequence length="63" mass="6849">MGTRGNMEVELRVMGKAIPVKAEENAGVAGEYFSVNNQLPLRGSQHFLYTGGGVLQQGSRFHL</sequence>
<organism evidence="1 2">
    <name type="scientific">Hymenobacter glacialis</name>
    <dbReference type="NCBI Taxonomy" id="1908236"/>
    <lineage>
        <taxon>Bacteria</taxon>
        <taxon>Pseudomonadati</taxon>
        <taxon>Bacteroidota</taxon>
        <taxon>Cytophagia</taxon>
        <taxon>Cytophagales</taxon>
        <taxon>Hymenobacteraceae</taxon>
        <taxon>Hymenobacter</taxon>
    </lineage>
</organism>